<dbReference type="InterPro" id="IPR004815">
    <property type="entry name" value="Lon_bac/euk-typ"/>
</dbReference>
<dbReference type="InterPro" id="IPR008269">
    <property type="entry name" value="Lon_proteolytic"/>
</dbReference>
<keyword evidence="18" id="KW-1185">Reference proteome</keyword>
<dbReference type="Gene3D" id="1.20.58.1480">
    <property type="match status" value="1"/>
</dbReference>
<evidence type="ECO:0000256" key="7">
    <source>
        <dbReference type="ARBA" id="ARBA00022840"/>
    </source>
</evidence>
<comment type="subcellular location">
    <subcellularLocation>
        <location evidence="1 9 10">Cytoplasm</location>
    </subcellularLocation>
</comment>
<evidence type="ECO:0000313" key="18">
    <source>
        <dbReference type="Proteomes" id="UP000294325"/>
    </source>
</evidence>
<comment type="function">
    <text evidence="9">ATP-dependent serine protease that mediates the selective degradation of mutant and abnormal proteins as well as certain short-lived regulatory proteins. Required for cellular homeostasis and for survival from DNA damage and developmental changes induced by stress. Degrades polypeptides processively to yield small peptide fragments that are 5 to 10 amino acids long. Binds to DNA in a double-stranded, site-specific manner.</text>
</comment>
<dbReference type="Proteomes" id="UP000294325">
    <property type="component" value="Chromosome"/>
</dbReference>
<keyword evidence="2 9" id="KW-0963">Cytoplasm</keyword>
<reference evidence="17 18" key="1">
    <citation type="submission" date="2019-03" db="EMBL/GenBank/DDBJ databases">
        <title>The genome sequence of Nitrosococcus wardiae strain D1FHST reveals the archetypal metabolic capacity of ammonia-oxidizing Gammaproteobacteria.</title>
        <authorList>
            <person name="Wang L."/>
            <person name="Lim C.K."/>
            <person name="Hanson T.E."/>
            <person name="Dang H."/>
            <person name="Klotz M.G."/>
        </authorList>
    </citation>
    <scope>NUCLEOTIDE SEQUENCE [LARGE SCALE GENOMIC DNA]</scope>
    <source>
        <strain evidence="17 18">D1FHS</strain>
    </source>
</reference>
<evidence type="ECO:0000313" key="17">
    <source>
        <dbReference type="EMBL" id="QBQ55908.1"/>
    </source>
</evidence>
<dbReference type="SUPFAM" id="SSF54211">
    <property type="entry name" value="Ribosomal protein S5 domain 2-like"/>
    <property type="match status" value="1"/>
</dbReference>
<comment type="induction">
    <text evidence="9">By heat shock.</text>
</comment>
<evidence type="ECO:0000256" key="9">
    <source>
        <dbReference type="HAMAP-Rule" id="MF_01973"/>
    </source>
</evidence>
<dbReference type="InterPro" id="IPR003111">
    <property type="entry name" value="Lon_prtase_N"/>
</dbReference>
<dbReference type="InterPro" id="IPR027417">
    <property type="entry name" value="P-loop_NTPase"/>
</dbReference>
<dbReference type="Gene3D" id="2.30.130.40">
    <property type="entry name" value="LON domain-like"/>
    <property type="match status" value="1"/>
</dbReference>
<evidence type="ECO:0000256" key="6">
    <source>
        <dbReference type="ARBA" id="ARBA00022825"/>
    </source>
</evidence>
<keyword evidence="4 9" id="KW-0547">Nucleotide-binding</keyword>
<dbReference type="GO" id="GO:0005524">
    <property type="term" value="F:ATP binding"/>
    <property type="evidence" value="ECO:0007669"/>
    <property type="project" value="UniProtKB-UniRule"/>
</dbReference>
<dbReference type="OrthoDB" id="9803599at2"/>
<feature type="domain" description="Lon proteolytic" evidence="15">
    <location>
        <begin position="588"/>
        <end position="769"/>
    </location>
</feature>
<protein>
    <recommendedName>
        <fullName evidence="9 10">Lon protease</fullName>
        <ecNumber evidence="9 10">3.4.21.53</ecNumber>
    </recommendedName>
    <alternativeName>
        <fullName evidence="9">ATP-dependent protease La</fullName>
    </alternativeName>
</protein>
<dbReference type="InterPro" id="IPR014721">
    <property type="entry name" value="Ribsml_uS5_D2-typ_fold_subgr"/>
</dbReference>
<dbReference type="GO" id="GO:0043565">
    <property type="term" value="F:sequence-specific DNA binding"/>
    <property type="evidence" value="ECO:0007669"/>
    <property type="project" value="UniProtKB-UniRule"/>
</dbReference>
<dbReference type="KEGG" id="nwr:E3U44_16350"/>
<feature type="active site" evidence="9 11">
    <location>
        <position position="675"/>
    </location>
</feature>
<dbReference type="Gene3D" id="3.40.50.300">
    <property type="entry name" value="P-loop containing nucleotide triphosphate hydrolases"/>
    <property type="match status" value="1"/>
</dbReference>
<keyword evidence="3 9" id="KW-0645">Protease</keyword>
<evidence type="ECO:0000256" key="13">
    <source>
        <dbReference type="PROSITE-ProRule" id="PRU01122"/>
    </source>
</evidence>
<comment type="similarity">
    <text evidence="9 10 13 14">Belongs to the peptidase S16 family.</text>
</comment>
<keyword evidence="5 9" id="KW-0378">Hydrolase</keyword>
<dbReference type="FunFam" id="3.40.50.300:FF:000382">
    <property type="entry name" value="Lon protease homolog 2, peroxisomal"/>
    <property type="match status" value="1"/>
</dbReference>
<dbReference type="SMART" id="SM00464">
    <property type="entry name" value="LON"/>
    <property type="match status" value="1"/>
</dbReference>
<proteinExistence type="evidence at transcript level"/>
<dbReference type="AlphaFoldDB" id="A0A4P7C051"/>
<dbReference type="GO" id="GO:0006515">
    <property type="term" value="P:protein quality control for misfolded or incompletely synthesized proteins"/>
    <property type="evidence" value="ECO:0007669"/>
    <property type="project" value="UniProtKB-UniRule"/>
</dbReference>
<dbReference type="InterPro" id="IPR027065">
    <property type="entry name" value="Lon_Prtase"/>
</dbReference>
<dbReference type="InterPro" id="IPR046336">
    <property type="entry name" value="Lon_prtase_N_sf"/>
</dbReference>
<evidence type="ECO:0000256" key="1">
    <source>
        <dbReference type="ARBA" id="ARBA00004496"/>
    </source>
</evidence>
<feature type="active site" evidence="9 11">
    <location>
        <position position="718"/>
    </location>
</feature>
<dbReference type="PIRSF" id="PIRSF001174">
    <property type="entry name" value="Lon_proteas"/>
    <property type="match status" value="1"/>
</dbReference>
<dbReference type="GO" id="GO:0004252">
    <property type="term" value="F:serine-type endopeptidase activity"/>
    <property type="evidence" value="ECO:0007669"/>
    <property type="project" value="UniProtKB-UniRule"/>
</dbReference>
<evidence type="ECO:0000256" key="3">
    <source>
        <dbReference type="ARBA" id="ARBA00022670"/>
    </source>
</evidence>
<name>A0A4P7C051_9GAMM</name>
<dbReference type="PROSITE" id="PS01046">
    <property type="entry name" value="LON_SER"/>
    <property type="match status" value="1"/>
</dbReference>
<organism evidence="17 18">
    <name type="scientific">Nitrosococcus wardiae</name>
    <dbReference type="NCBI Taxonomy" id="1814290"/>
    <lineage>
        <taxon>Bacteria</taxon>
        <taxon>Pseudomonadati</taxon>
        <taxon>Pseudomonadota</taxon>
        <taxon>Gammaproteobacteria</taxon>
        <taxon>Chromatiales</taxon>
        <taxon>Chromatiaceae</taxon>
        <taxon>Nitrosococcus</taxon>
    </lineage>
</organism>
<evidence type="ECO:0000259" key="15">
    <source>
        <dbReference type="PROSITE" id="PS51786"/>
    </source>
</evidence>
<dbReference type="PROSITE" id="PS51787">
    <property type="entry name" value="LON_N"/>
    <property type="match status" value="1"/>
</dbReference>
<dbReference type="InterPro" id="IPR020568">
    <property type="entry name" value="Ribosomal_Su5_D2-typ_SF"/>
</dbReference>
<keyword evidence="6 9" id="KW-0720">Serine protease</keyword>
<dbReference type="SUPFAM" id="SSF88697">
    <property type="entry name" value="PUA domain-like"/>
    <property type="match status" value="1"/>
</dbReference>
<dbReference type="HAMAP" id="MF_01973">
    <property type="entry name" value="lon_bact"/>
    <property type="match status" value="1"/>
</dbReference>
<sequence length="779" mass="87286">MEHSTYPTLPLKNTVLFPHLVLPLSVGRSGSIAAVETALASEDKLIAVFPQTNPRTEEPTEDDLFRFGTVGIIKKMARSGDTVQILVQGIERVERLEVAQSEPYLSLKVATLSEPSDTGTEIEALHRTVIELAGRMIELVQPQVQVSIHHIISDVEKPLHQIYLLTSVLSLDFDKEKELLGASTQAEALHLMYRYLNHEVQVLEVRQKITSTAQTEIDKKQREYVLRQQLEAIQEELGEKNPEQAEISELRRRMEETELPELVRKEVEKELTRLERMPSAAPDYQLTRGYVELALELPWNKTTEDRLDLKRAREILDEDHFDLEDVKERIIEHLAVMKLNPEAKSPILCFVGPPGVGKTSVGQSIARALGRKFERMSLGGLHDEAELRGHRRTYIGAMPGRIVRAIRRAGYKNPLLMLDEIDKLGRDFRGDPAAALLEVLDPAQNVEFHDNYLDLPFDLSKVFFVTTANTLDTIPRPLLDRMEVLRLPGYSDEEKQHIARRYLIGRQIREAGLSEIQLSIPDETLSYLIRRYTREAGVRELERVLGRIARKVATQVAAGQTQPVTVTPKELVELLGPERFFAEEVRQQLPPGVAAGLAWTEAGGDILYVEAALLPEGKGLTLTGQLGNIMQESAKAAQSYLWSHTEEFKINQKTVRESGVHIHVPAGAIPKDGPSAGVTMATALTSAYTHWPVRNDTAMTGEITLSGLVLPVGGIKEKVLAAHRGGIRQVILPKENEKDLRELPEHVRQSIQFILAERIEEVLTAAIPELNRLHNRGAA</sequence>
<dbReference type="Pfam" id="PF05362">
    <property type="entry name" value="Lon_C"/>
    <property type="match status" value="1"/>
</dbReference>
<dbReference type="GO" id="GO:0005737">
    <property type="term" value="C:cytoplasm"/>
    <property type="evidence" value="ECO:0007669"/>
    <property type="project" value="UniProtKB-SubCell"/>
</dbReference>
<dbReference type="EMBL" id="CP038033">
    <property type="protein sequence ID" value="QBQ55908.1"/>
    <property type="molecule type" value="Genomic_DNA"/>
</dbReference>
<dbReference type="SUPFAM" id="SSF52540">
    <property type="entry name" value="P-loop containing nucleoside triphosphate hydrolases"/>
    <property type="match status" value="1"/>
</dbReference>
<dbReference type="CDD" id="cd19500">
    <property type="entry name" value="RecA-like_Lon"/>
    <property type="match status" value="1"/>
</dbReference>
<evidence type="ECO:0000256" key="5">
    <source>
        <dbReference type="ARBA" id="ARBA00022801"/>
    </source>
</evidence>
<dbReference type="GO" id="GO:0034605">
    <property type="term" value="P:cellular response to heat"/>
    <property type="evidence" value="ECO:0007669"/>
    <property type="project" value="UniProtKB-UniRule"/>
</dbReference>
<dbReference type="InterPro" id="IPR008268">
    <property type="entry name" value="Peptidase_S16_AS"/>
</dbReference>
<dbReference type="InterPro" id="IPR054594">
    <property type="entry name" value="Lon_lid"/>
</dbReference>
<dbReference type="PANTHER" id="PTHR10046">
    <property type="entry name" value="ATP DEPENDENT LON PROTEASE FAMILY MEMBER"/>
    <property type="match status" value="1"/>
</dbReference>
<evidence type="ECO:0000256" key="2">
    <source>
        <dbReference type="ARBA" id="ARBA00022490"/>
    </source>
</evidence>
<dbReference type="Pfam" id="PF00004">
    <property type="entry name" value="AAA"/>
    <property type="match status" value="1"/>
</dbReference>
<evidence type="ECO:0000259" key="16">
    <source>
        <dbReference type="PROSITE" id="PS51787"/>
    </source>
</evidence>
<dbReference type="SMART" id="SM00382">
    <property type="entry name" value="AAA"/>
    <property type="match status" value="1"/>
</dbReference>
<dbReference type="GO" id="GO:0004176">
    <property type="term" value="F:ATP-dependent peptidase activity"/>
    <property type="evidence" value="ECO:0007669"/>
    <property type="project" value="UniProtKB-UniRule"/>
</dbReference>
<dbReference type="InterPro" id="IPR027543">
    <property type="entry name" value="Lon_bac"/>
</dbReference>
<dbReference type="Pfam" id="PF02190">
    <property type="entry name" value="LON_substr_bdg"/>
    <property type="match status" value="1"/>
</dbReference>
<accession>A0A4P7C051</accession>
<evidence type="ECO:0000256" key="4">
    <source>
        <dbReference type="ARBA" id="ARBA00022741"/>
    </source>
</evidence>
<evidence type="ECO:0000256" key="12">
    <source>
        <dbReference type="PIRSR" id="PIRSR001174-2"/>
    </source>
</evidence>
<dbReference type="PROSITE" id="PS51786">
    <property type="entry name" value="LON_PROTEOLYTIC"/>
    <property type="match status" value="1"/>
</dbReference>
<comment type="subunit">
    <text evidence="9 10">Homohexamer. Organized in a ring with a central cavity.</text>
</comment>
<gene>
    <name evidence="9 17" type="primary">lon</name>
    <name evidence="17" type="ORF">E3U44_16350</name>
</gene>
<dbReference type="EC" id="3.4.21.53" evidence="9 10"/>
<dbReference type="Pfam" id="PF22667">
    <property type="entry name" value="Lon_lid"/>
    <property type="match status" value="1"/>
</dbReference>
<dbReference type="RefSeq" id="WP_134359163.1">
    <property type="nucleotide sequence ID" value="NZ_CP038033.1"/>
</dbReference>
<feature type="binding site" evidence="9 12">
    <location>
        <begin position="352"/>
        <end position="359"/>
    </location>
    <ligand>
        <name>ATP</name>
        <dbReference type="ChEBI" id="CHEBI:30616"/>
    </ligand>
</feature>
<dbReference type="Gene3D" id="1.20.5.5270">
    <property type="match status" value="1"/>
</dbReference>
<dbReference type="NCBIfam" id="TIGR00763">
    <property type="entry name" value="lon"/>
    <property type="match status" value="1"/>
</dbReference>
<evidence type="ECO:0000256" key="11">
    <source>
        <dbReference type="PIRSR" id="PIRSR001174-1"/>
    </source>
</evidence>
<dbReference type="InterPro" id="IPR003593">
    <property type="entry name" value="AAA+_ATPase"/>
</dbReference>
<keyword evidence="8 9" id="KW-0346">Stress response</keyword>
<dbReference type="Gene3D" id="1.10.8.60">
    <property type="match status" value="1"/>
</dbReference>
<keyword evidence="7 9" id="KW-0067">ATP-binding</keyword>
<evidence type="ECO:0000256" key="8">
    <source>
        <dbReference type="ARBA" id="ARBA00023016"/>
    </source>
</evidence>
<dbReference type="Gene3D" id="3.30.230.10">
    <property type="match status" value="1"/>
</dbReference>
<dbReference type="InterPro" id="IPR015947">
    <property type="entry name" value="PUA-like_sf"/>
</dbReference>
<dbReference type="PRINTS" id="PR00830">
    <property type="entry name" value="ENDOLAPTASE"/>
</dbReference>
<dbReference type="GO" id="GO:0016887">
    <property type="term" value="F:ATP hydrolysis activity"/>
    <property type="evidence" value="ECO:0007669"/>
    <property type="project" value="UniProtKB-UniRule"/>
</dbReference>
<feature type="domain" description="Lon N-terminal" evidence="16">
    <location>
        <begin position="6"/>
        <end position="200"/>
    </location>
</feature>
<evidence type="ECO:0000256" key="14">
    <source>
        <dbReference type="RuleBase" id="RU000591"/>
    </source>
</evidence>
<dbReference type="InterPro" id="IPR003959">
    <property type="entry name" value="ATPase_AAA_core"/>
</dbReference>
<evidence type="ECO:0000256" key="10">
    <source>
        <dbReference type="PIRNR" id="PIRNR001174"/>
    </source>
</evidence>
<comment type="catalytic activity">
    <reaction evidence="9 10 13">
        <text>Hydrolysis of proteins in presence of ATP.</text>
        <dbReference type="EC" id="3.4.21.53"/>
    </reaction>
</comment>